<evidence type="ECO:0000256" key="6">
    <source>
        <dbReference type="ARBA" id="ARBA00022741"/>
    </source>
</evidence>
<evidence type="ECO:0000313" key="15">
    <source>
        <dbReference type="Proteomes" id="UP000178534"/>
    </source>
</evidence>
<comment type="caution">
    <text evidence="10">Lacks conserved residue(s) required for the propagation of feature annotation.</text>
</comment>
<evidence type="ECO:0000256" key="10">
    <source>
        <dbReference type="HAMAP-Rule" id="MF_00185"/>
    </source>
</evidence>
<dbReference type="PANTHER" id="PTHR11088">
    <property type="entry name" value="TRNA DIMETHYLALLYLTRANSFERASE"/>
    <property type="match status" value="1"/>
</dbReference>
<evidence type="ECO:0000256" key="5">
    <source>
        <dbReference type="ARBA" id="ARBA00022694"/>
    </source>
</evidence>
<keyword evidence="4 10" id="KW-0808">Transferase</keyword>
<dbReference type="SUPFAM" id="SSF52540">
    <property type="entry name" value="P-loop containing nucleoside triphosphate hydrolases"/>
    <property type="match status" value="1"/>
</dbReference>
<evidence type="ECO:0000256" key="7">
    <source>
        <dbReference type="ARBA" id="ARBA00022840"/>
    </source>
</evidence>
<dbReference type="PANTHER" id="PTHR11088:SF60">
    <property type="entry name" value="TRNA DIMETHYLALLYLTRANSFERASE"/>
    <property type="match status" value="1"/>
</dbReference>
<dbReference type="GO" id="GO:0052381">
    <property type="term" value="F:tRNA dimethylallyltransferase activity"/>
    <property type="evidence" value="ECO:0007669"/>
    <property type="project" value="UniProtKB-UniRule"/>
</dbReference>
<dbReference type="GO" id="GO:0006400">
    <property type="term" value="P:tRNA modification"/>
    <property type="evidence" value="ECO:0007669"/>
    <property type="project" value="TreeGrafter"/>
</dbReference>
<evidence type="ECO:0000256" key="1">
    <source>
        <dbReference type="ARBA" id="ARBA00001946"/>
    </source>
</evidence>
<dbReference type="Proteomes" id="UP000178534">
    <property type="component" value="Unassembled WGS sequence"/>
</dbReference>
<evidence type="ECO:0000313" key="14">
    <source>
        <dbReference type="EMBL" id="OGZ12124.1"/>
    </source>
</evidence>
<feature type="site" description="Interaction with substrate tRNA" evidence="10">
    <location>
        <position position="126"/>
    </location>
</feature>
<comment type="similarity">
    <text evidence="3 10 13">Belongs to the IPP transferase family.</text>
</comment>
<dbReference type="STRING" id="1798665.A2942_02530"/>
<keyword evidence="6 10" id="KW-0547">Nucleotide-binding</keyword>
<dbReference type="EC" id="2.5.1.75" evidence="10"/>
<evidence type="ECO:0000256" key="9">
    <source>
        <dbReference type="ARBA" id="ARBA00049563"/>
    </source>
</evidence>
<evidence type="ECO:0000256" key="11">
    <source>
        <dbReference type="RuleBase" id="RU003783"/>
    </source>
</evidence>
<dbReference type="AlphaFoldDB" id="A0A1G2DEQ6"/>
<dbReference type="Pfam" id="PF01715">
    <property type="entry name" value="IPPT"/>
    <property type="match status" value="1"/>
</dbReference>
<feature type="binding site" evidence="10">
    <location>
        <begin position="12"/>
        <end position="19"/>
    </location>
    <ligand>
        <name>ATP</name>
        <dbReference type="ChEBI" id="CHEBI:30616"/>
    </ligand>
</feature>
<dbReference type="InterPro" id="IPR039657">
    <property type="entry name" value="Dimethylallyltransferase"/>
</dbReference>
<dbReference type="CDD" id="cd02019">
    <property type="entry name" value="NK"/>
    <property type="match status" value="1"/>
</dbReference>
<sequence length="314" mass="35572">MEPKPKIIVIVGPTASGKSDLAVELAKQFNGEVISADSRQVHRGMDIGTGKITQGEMRGIPHHLLGIASPKIFYSAATYRRDAERALRKILARGKLPIVCGGTGFYISALVDGLLLPDVPPDQKLRKQLEERTTTQLFALLGKLDPKRAAAIDAKNPRRLIRAIEIARTLGKVPPLFKKQSAYETLKIGILIPGSALRGKIRDRLTARMKKGMVAEVKRLHAEGVSWKRMEAFGLEYRYLARYLQKNITKKEMLVMLENEIAHYAKRQMTWFKKDKDIRWVPKKNSAKAKVLVKKFLEQTPRLNRRLRGVISWY</sequence>
<comment type="function">
    <text evidence="2 10 12">Catalyzes the transfer of a dimethylallyl group onto the adenine at position 37 in tRNAs that read codons beginning with uridine, leading to the formation of N6-(dimethylallyl)adenosine (i(6)A).</text>
</comment>
<feature type="region of interest" description="Interaction with substrate tRNA" evidence="10">
    <location>
        <begin position="37"/>
        <end position="40"/>
    </location>
</feature>
<comment type="cofactor">
    <cofactor evidence="1 10">
        <name>Mg(2+)</name>
        <dbReference type="ChEBI" id="CHEBI:18420"/>
    </cofactor>
</comment>
<dbReference type="NCBIfam" id="TIGR00174">
    <property type="entry name" value="miaA"/>
    <property type="match status" value="1"/>
</dbReference>
<evidence type="ECO:0000256" key="3">
    <source>
        <dbReference type="ARBA" id="ARBA00005842"/>
    </source>
</evidence>
<comment type="subunit">
    <text evidence="10">Monomer.</text>
</comment>
<evidence type="ECO:0000256" key="4">
    <source>
        <dbReference type="ARBA" id="ARBA00022679"/>
    </source>
</evidence>
<dbReference type="EMBL" id="MHLP01000027">
    <property type="protein sequence ID" value="OGZ12124.1"/>
    <property type="molecule type" value="Genomic_DNA"/>
</dbReference>
<protein>
    <recommendedName>
        <fullName evidence="10">tRNA dimethylallyltransferase</fullName>
        <ecNumber evidence="10">2.5.1.75</ecNumber>
    </recommendedName>
    <alternativeName>
        <fullName evidence="10">Dimethylallyl diphosphate:tRNA dimethylallyltransferase</fullName>
        <shortName evidence="10">DMAPP:tRNA dimethylallyltransferase</shortName>
        <shortName evidence="10">DMATase</shortName>
    </alternativeName>
    <alternativeName>
        <fullName evidence="10">Isopentenyl-diphosphate:tRNA isopentenyltransferase</fullName>
        <shortName evidence="10">IPP transferase</shortName>
        <shortName evidence="10">IPPT</shortName>
        <shortName evidence="10">IPTase</shortName>
    </alternativeName>
</protein>
<keyword evidence="8 10" id="KW-0460">Magnesium</keyword>
<keyword evidence="7 10" id="KW-0067">ATP-binding</keyword>
<organism evidence="14 15">
    <name type="scientific">Candidatus Lloydbacteria bacterium RIFCSPLOWO2_01_FULL_50_20</name>
    <dbReference type="NCBI Taxonomy" id="1798665"/>
    <lineage>
        <taxon>Bacteria</taxon>
        <taxon>Candidatus Lloydiibacteriota</taxon>
    </lineage>
</organism>
<feature type="site" description="Interaction with substrate tRNA" evidence="10">
    <location>
        <position position="103"/>
    </location>
</feature>
<keyword evidence="5 10" id="KW-0819">tRNA processing</keyword>
<reference evidence="14 15" key="1">
    <citation type="journal article" date="2016" name="Nat. Commun.">
        <title>Thousands of microbial genomes shed light on interconnected biogeochemical processes in an aquifer system.</title>
        <authorList>
            <person name="Anantharaman K."/>
            <person name="Brown C.T."/>
            <person name="Hug L.A."/>
            <person name="Sharon I."/>
            <person name="Castelle C.J."/>
            <person name="Probst A.J."/>
            <person name="Thomas B.C."/>
            <person name="Singh A."/>
            <person name="Wilkins M.J."/>
            <person name="Karaoz U."/>
            <person name="Brodie E.L."/>
            <person name="Williams K.H."/>
            <person name="Hubbard S.S."/>
            <person name="Banfield J.F."/>
        </authorList>
    </citation>
    <scope>NUCLEOTIDE SEQUENCE [LARGE SCALE GENOMIC DNA]</scope>
</reference>
<evidence type="ECO:0000256" key="2">
    <source>
        <dbReference type="ARBA" id="ARBA00003213"/>
    </source>
</evidence>
<dbReference type="GO" id="GO:0005524">
    <property type="term" value="F:ATP binding"/>
    <property type="evidence" value="ECO:0007669"/>
    <property type="project" value="UniProtKB-UniRule"/>
</dbReference>
<dbReference type="InterPro" id="IPR027417">
    <property type="entry name" value="P-loop_NTPase"/>
</dbReference>
<comment type="caution">
    <text evidence="14">The sequence shown here is derived from an EMBL/GenBank/DDBJ whole genome shotgun (WGS) entry which is preliminary data.</text>
</comment>
<dbReference type="Gene3D" id="1.10.20.140">
    <property type="match status" value="1"/>
</dbReference>
<evidence type="ECO:0000256" key="13">
    <source>
        <dbReference type="RuleBase" id="RU003785"/>
    </source>
</evidence>
<evidence type="ECO:0000256" key="8">
    <source>
        <dbReference type="ARBA" id="ARBA00022842"/>
    </source>
</evidence>
<dbReference type="InterPro" id="IPR018022">
    <property type="entry name" value="IPT"/>
</dbReference>
<gene>
    <name evidence="10" type="primary">miaA</name>
    <name evidence="14" type="ORF">A2942_02530</name>
</gene>
<proteinExistence type="inferred from homology"/>
<name>A0A1G2DEQ6_9BACT</name>
<dbReference type="HAMAP" id="MF_00185">
    <property type="entry name" value="IPP_trans"/>
    <property type="match status" value="1"/>
</dbReference>
<accession>A0A1G2DEQ6</accession>
<evidence type="ECO:0000256" key="12">
    <source>
        <dbReference type="RuleBase" id="RU003784"/>
    </source>
</evidence>
<dbReference type="Gene3D" id="3.40.50.300">
    <property type="entry name" value="P-loop containing nucleotide triphosphate hydrolases"/>
    <property type="match status" value="1"/>
</dbReference>
<feature type="binding site" evidence="10">
    <location>
        <begin position="14"/>
        <end position="19"/>
    </location>
    <ligand>
        <name>substrate</name>
    </ligand>
</feature>
<comment type="catalytic activity">
    <reaction evidence="9 10 11">
        <text>adenosine(37) in tRNA + dimethylallyl diphosphate = N(6)-dimethylallyladenosine(37) in tRNA + diphosphate</text>
        <dbReference type="Rhea" id="RHEA:26482"/>
        <dbReference type="Rhea" id="RHEA-COMP:10162"/>
        <dbReference type="Rhea" id="RHEA-COMP:10375"/>
        <dbReference type="ChEBI" id="CHEBI:33019"/>
        <dbReference type="ChEBI" id="CHEBI:57623"/>
        <dbReference type="ChEBI" id="CHEBI:74411"/>
        <dbReference type="ChEBI" id="CHEBI:74415"/>
        <dbReference type="EC" id="2.5.1.75"/>
    </reaction>
</comment>